<evidence type="ECO:0000256" key="3">
    <source>
        <dbReference type="ARBA" id="ARBA00023163"/>
    </source>
</evidence>
<dbReference type="Gene3D" id="3.40.50.2300">
    <property type="match status" value="2"/>
</dbReference>
<feature type="domain" description="HTH deoR-type" evidence="4">
    <location>
        <begin position="4"/>
        <end position="59"/>
    </location>
</feature>
<dbReference type="Proteomes" id="UP001551176">
    <property type="component" value="Unassembled WGS sequence"/>
</dbReference>
<dbReference type="PANTHER" id="PTHR30146">
    <property type="entry name" value="LACI-RELATED TRANSCRIPTIONAL REPRESSOR"/>
    <property type="match status" value="1"/>
</dbReference>
<keyword evidence="6" id="KW-1185">Reference proteome</keyword>
<accession>A0ABV3BFF0</accession>
<dbReference type="PRINTS" id="PR00037">
    <property type="entry name" value="HTHLACR"/>
</dbReference>
<dbReference type="EMBL" id="JBEYXV010000001">
    <property type="protein sequence ID" value="MEU6819382.1"/>
    <property type="molecule type" value="Genomic_DNA"/>
</dbReference>
<dbReference type="PROSITE" id="PS00894">
    <property type="entry name" value="HTH_DEOR_1"/>
    <property type="match status" value="1"/>
</dbReference>
<evidence type="ECO:0000256" key="2">
    <source>
        <dbReference type="ARBA" id="ARBA00023125"/>
    </source>
</evidence>
<dbReference type="InterPro" id="IPR036388">
    <property type="entry name" value="WH-like_DNA-bd_sf"/>
</dbReference>
<protein>
    <submittedName>
        <fullName evidence="5">Substrate-binding domain-containing protein</fullName>
    </submittedName>
</protein>
<dbReference type="PROSITE" id="PS51000">
    <property type="entry name" value="HTH_DEOR_2"/>
    <property type="match status" value="1"/>
</dbReference>
<dbReference type="InterPro" id="IPR001034">
    <property type="entry name" value="DeoR_HTH"/>
</dbReference>
<name>A0ABV3BFF0_9ACTN</name>
<comment type="caution">
    <text evidence="5">The sequence shown here is derived from an EMBL/GenBank/DDBJ whole genome shotgun (WGS) entry which is preliminary data.</text>
</comment>
<dbReference type="InterPro" id="IPR018356">
    <property type="entry name" value="Tscrpt_reg_HTH_DeoR_CS"/>
</dbReference>
<dbReference type="Pfam" id="PF08220">
    <property type="entry name" value="HTH_DeoR"/>
    <property type="match status" value="1"/>
</dbReference>
<sequence length="372" mass="39589">MALASERQELILAAVRKQGTVRLADLVERLGVTAVTVRRDVTLLADRGLVHRVHGGVTLPYRGPQPDHRTAPFGRPQGQALVGMVVPTVEFYWPAVIQGAQSAVAAADGRLALRASAYDAQEDRRQVAALLDRGVRTLLVAPTTTSDAGLDLLRWLGSLTVPVVLVERVPPPALPTLALDAVTTAHSLGAGLAIRHLVTLGHRRIAFVTARFSPTTQALREGWQEASASLSLSAHDGLRFEVPPYGSAGWADAYDTVLRRCQEAGATAVFVHSDSEAIGLVERARDRGLTVPGDLAVVSYDDEVAAASDPPLTAVRPPKRRLGALAAEMALARMADPTERPVHRLQLWPTLVVRGSCGGEAGATTFTQPVEA</sequence>
<evidence type="ECO:0000259" key="4">
    <source>
        <dbReference type="PROSITE" id="PS51000"/>
    </source>
</evidence>
<keyword evidence="3" id="KW-0804">Transcription</keyword>
<dbReference type="InterPro" id="IPR046335">
    <property type="entry name" value="LacI/GalR-like_sensor"/>
</dbReference>
<organism evidence="5 6">
    <name type="scientific">Streptomyces atriruber</name>
    <dbReference type="NCBI Taxonomy" id="545121"/>
    <lineage>
        <taxon>Bacteria</taxon>
        <taxon>Bacillati</taxon>
        <taxon>Actinomycetota</taxon>
        <taxon>Actinomycetes</taxon>
        <taxon>Kitasatosporales</taxon>
        <taxon>Streptomycetaceae</taxon>
        <taxon>Streptomyces</taxon>
    </lineage>
</organism>
<dbReference type="Gene3D" id="1.10.10.10">
    <property type="entry name" value="Winged helix-like DNA-binding domain superfamily/Winged helix DNA-binding domain"/>
    <property type="match status" value="1"/>
</dbReference>
<dbReference type="InterPro" id="IPR036390">
    <property type="entry name" value="WH_DNA-bd_sf"/>
</dbReference>
<keyword evidence="1" id="KW-0805">Transcription regulation</keyword>
<dbReference type="SUPFAM" id="SSF53822">
    <property type="entry name" value="Periplasmic binding protein-like I"/>
    <property type="match status" value="1"/>
</dbReference>
<dbReference type="Pfam" id="PF13377">
    <property type="entry name" value="Peripla_BP_3"/>
    <property type="match status" value="1"/>
</dbReference>
<evidence type="ECO:0000256" key="1">
    <source>
        <dbReference type="ARBA" id="ARBA00023015"/>
    </source>
</evidence>
<gene>
    <name evidence="5" type="ORF">ABZ921_02050</name>
</gene>
<dbReference type="InterPro" id="IPR028082">
    <property type="entry name" value="Peripla_BP_I"/>
</dbReference>
<proteinExistence type="predicted"/>
<dbReference type="SMART" id="SM00420">
    <property type="entry name" value="HTH_DEOR"/>
    <property type="match status" value="1"/>
</dbReference>
<dbReference type="RefSeq" id="WP_359343566.1">
    <property type="nucleotide sequence ID" value="NZ_JBEYXV010000001.1"/>
</dbReference>
<keyword evidence="2" id="KW-0238">DNA-binding</keyword>
<dbReference type="PANTHER" id="PTHR30146:SF155">
    <property type="entry name" value="ALANINE RACEMASE"/>
    <property type="match status" value="1"/>
</dbReference>
<dbReference type="SUPFAM" id="SSF46785">
    <property type="entry name" value="Winged helix' DNA-binding domain"/>
    <property type="match status" value="1"/>
</dbReference>
<reference evidence="5 6" key="1">
    <citation type="submission" date="2024-06" db="EMBL/GenBank/DDBJ databases">
        <title>The Natural Products Discovery Center: Release of the First 8490 Sequenced Strains for Exploring Actinobacteria Biosynthetic Diversity.</title>
        <authorList>
            <person name="Kalkreuter E."/>
            <person name="Kautsar S.A."/>
            <person name="Yang D."/>
            <person name="Bader C.D."/>
            <person name="Teijaro C.N."/>
            <person name="Fluegel L."/>
            <person name="Davis C.M."/>
            <person name="Simpson J.R."/>
            <person name="Lauterbach L."/>
            <person name="Steele A.D."/>
            <person name="Gui C."/>
            <person name="Meng S."/>
            <person name="Li G."/>
            <person name="Viehrig K."/>
            <person name="Ye F."/>
            <person name="Su P."/>
            <person name="Kiefer A.F."/>
            <person name="Nichols A."/>
            <person name="Cepeda A.J."/>
            <person name="Yan W."/>
            <person name="Fan B."/>
            <person name="Jiang Y."/>
            <person name="Adhikari A."/>
            <person name="Zheng C.-J."/>
            <person name="Schuster L."/>
            <person name="Cowan T.M."/>
            <person name="Smanski M.J."/>
            <person name="Chevrette M.G."/>
            <person name="De Carvalho L.P.S."/>
            <person name="Shen B."/>
        </authorList>
    </citation>
    <scope>NUCLEOTIDE SEQUENCE [LARGE SCALE GENOMIC DNA]</scope>
    <source>
        <strain evidence="5 6">NPDC046838</strain>
    </source>
</reference>
<evidence type="ECO:0000313" key="5">
    <source>
        <dbReference type="EMBL" id="MEU6819382.1"/>
    </source>
</evidence>
<evidence type="ECO:0000313" key="6">
    <source>
        <dbReference type="Proteomes" id="UP001551176"/>
    </source>
</evidence>